<reference evidence="5" key="1">
    <citation type="journal article" date="2019" name="Int. J. Syst. Evol. Microbiol.">
        <title>The Global Catalogue of Microorganisms (GCM) 10K type strain sequencing project: providing services to taxonomists for standard genome sequencing and annotation.</title>
        <authorList>
            <consortium name="The Broad Institute Genomics Platform"/>
            <consortium name="The Broad Institute Genome Sequencing Center for Infectious Disease"/>
            <person name="Wu L."/>
            <person name="Ma J."/>
        </authorList>
    </citation>
    <scope>NUCLEOTIDE SEQUENCE [LARGE SCALE GENOMIC DNA]</scope>
    <source>
        <strain evidence="5">JCM 1405</strain>
    </source>
</reference>
<evidence type="ECO:0000313" key="5">
    <source>
        <dbReference type="Proteomes" id="UP001500339"/>
    </source>
</evidence>
<dbReference type="PANTHER" id="PTHR36925">
    <property type="entry name" value="COBALT-PRECORRIN-6A REDUCTASE"/>
    <property type="match status" value="1"/>
</dbReference>
<evidence type="ECO:0000313" key="4">
    <source>
        <dbReference type="EMBL" id="GAA0730718.1"/>
    </source>
</evidence>
<gene>
    <name evidence="4" type="ORF">GCM10008905_32340</name>
</gene>
<keyword evidence="2" id="KW-0169">Cobalamin biosynthesis</keyword>
<dbReference type="Pfam" id="PF02571">
    <property type="entry name" value="CbiJ"/>
    <property type="match status" value="1"/>
</dbReference>
<keyword evidence="5" id="KW-1185">Reference proteome</keyword>
<sequence>MIALISGTSEGRKILEMLNEYTDDIFISTATEYGGELLKDYKYKVLNTTPLNIESMMEVFTKHNIDKVIDATHPYATEVSKNLMEVCQRISIEYIRYERESVVDKFLNCDKVVLVEDYSELYEKLSSIEGNILNTTGSRNLPKLLSLGINNRMIHRVLPSLKVMEECYDLGINLEDIVAMKGPVNYELNRAFIKNYNAKAIIMKDSGTEGGTEEKISAALDEGIYVFVIYRKEINYHRVYKNKEELIKYIINN</sequence>
<protein>
    <submittedName>
        <fullName evidence="4">Cobalt-precorrin-6A reductase</fullName>
    </submittedName>
</protein>
<dbReference type="Proteomes" id="UP001500339">
    <property type="component" value="Unassembled WGS sequence"/>
</dbReference>
<comment type="pathway">
    <text evidence="1">Cofactor biosynthesis; adenosylcobalamin biosynthesis.</text>
</comment>
<dbReference type="PANTHER" id="PTHR36925:SF1">
    <property type="entry name" value="COBALT-PRECORRIN-6A REDUCTASE"/>
    <property type="match status" value="1"/>
</dbReference>
<dbReference type="RefSeq" id="WP_343771393.1">
    <property type="nucleotide sequence ID" value="NZ_BAAACF010000012.1"/>
</dbReference>
<name>A0ABP3UD40_9CLOT</name>
<evidence type="ECO:0000256" key="3">
    <source>
        <dbReference type="ARBA" id="ARBA00023002"/>
    </source>
</evidence>
<dbReference type="NCBIfam" id="TIGR00715">
    <property type="entry name" value="precor6x_red"/>
    <property type="match status" value="1"/>
</dbReference>
<dbReference type="EMBL" id="BAAACF010000012">
    <property type="protein sequence ID" value="GAA0730718.1"/>
    <property type="molecule type" value="Genomic_DNA"/>
</dbReference>
<dbReference type="NCBIfam" id="NF005970">
    <property type="entry name" value="PRK08057.1-4"/>
    <property type="match status" value="1"/>
</dbReference>
<proteinExistence type="predicted"/>
<organism evidence="4 5">
    <name type="scientific">Clostridium malenominatum</name>
    <dbReference type="NCBI Taxonomy" id="1539"/>
    <lineage>
        <taxon>Bacteria</taxon>
        <taxon>Bacillati</taxon>
        <taxon>Bacillota</taxon>
        <taxon>Clostridia</taxon>
        <taxon>Eubacteriales</taxon>
        <taxon>Clostridiaceae</taxon>
        <taxon>Clostridium</taxon>
    </lineage>
</organism>
<accession>A0ABP3UD40</accession>
<dbReference type="PROSITE" id="PS51014">
    <property type="entry name" value="COBK_CBIJ"/>
    <property type="match status" value="1"/>
</dbReference>
<evidence type="ECO:0000256" key="1">
    <source>
        <dbReference type="ARBA" id="ARBA00004953"/>
    </source>
</evidence>
<keyword evidence="3" id="KW-0560">Oxidoreductase</keyword>
<evidence type="ECO:0000256" key="2">
    <source>
        <dbReference type="ARBA" id="ARBA00022573"/>
    </source>
</evidence>
<comment type="caution">
    <text evidence="4">The sequence shown here is derived from an EMBL/GenBank/DDBJ whole genome shotgun (WGS) entry which is preliminary data.</text>
</comment>
<dbReference type="InterPro" id="IPR003723">
    <property type="entry name" value="Precorrin-6x_reduct"/>
</dbReference>